<evidence type="ECO:0000313" key="1">
    <source>
        <dbReference type="EMBL" id="HIX06878.1"/>
    </source>
</evidence>
<dbReference type="EMBL" id="DXFX01000004">
    <property type="protein sequence ID" value="HIX06878.1"/>
    <property type="molecule type" value="Genomic_DNA"/>
</dbReference>
<reference evidence="1" key="2">
    <citation type="submission" date="2021-04" db="EMBL/GenBank/DDBJ databases">
        <authorList>
            <person name="Gilroy R."/>
        </authorList>
    </citation>
    <scope>NUCLEOTIDE SEQUENCE</scope>
    <source>
        <strain evidence="1">811</strain>
    </source>
</reference>
<sequence>VDSAESYDVYCNDELVLTTAETYYVIEEAGETLVFHVVAKNENQTSTISNQEVLQYQDQETMEIILENNMIYTIPSNVGFVKISGSAVDSSILIDERSSTIKIELDNVNLISQEGYNCISTKSGIYDYYNLKFTAVINVTGENSLIGSDYVTIPEKPSTNSGKTGLTGGEGGSGIVLPSFSVIGSGSLTLKGGVGGNGGSGADSSGLSTAVFGSGGTGGNGGYGIKSTFFVIGLQNESSCTLNGGEGGKGGRPGTNGSIITGPIYTTEWDKRYGKDGYSGGPYIGVSKVISGFMII</sequence>
<proteinExistence type="predicted"/>
<organism evidence="1 2">
    <name type="scientific">Candidatus Borkfalkia faecipullorum</name>
    <dbReference type="NCBI Taxonomy" id="2838510"/>
    <lineage>
        <taxon>Bacteria</taxon>
        <taxon>Bacillati</taxon>
        <taxon>Bacillota</taxon>
        <taxon>Clostridia</taxon>
        <taxon>Christensenellales</taxon>
        <taxon>Christensenellaceae</taxon>
        <taxon>Candidatus Borkfalkia</taxon>
    </lineage>
</organism>
<comment type="caution">
    <text evidence="1">The sequence shown here is derived from an EMBL/GenBank/DDBJ whole genome shotgun (WGS) entry which is preliminary data.</text>
</comment>
<dbReference type="AlphaFoldDB" id="A0A9D2AEI6"/>
<name>A0A9D2AEI6_9FIRM</name>
<reference evidence="1" key="1">
    <citation type="journal article" date="2021" name="PeerJ">
        <title>Extensive microbial diversity within the chicken gut microbiome revealed by metagenomics and culture.</title>
        <authorList>
            <person name="Gilroy R."/>
            <person name="Ravi A."/>
            <person name="Getino M."/>
            <person name="Pursley I."/>
            <person name="Horton D.L."/>
            <person name="Alikhan N.F."/>
            <person name="Baker D."/>
            <person name="Gharbi K."/>
            <person name="Hall N."/>
            <person name="Watson M."/>
            <person name="Adriaenssens E.M."/>
            <person name="Foster-Nyarko E."/>
            <person name="Jarju S."/>
            <person name="Secka A."/>
            <person name="Antonio M."/>
            <person name="Oren A."/>
            <person name="Chaudhuri R.R."/>
            <person name="La Ragione R."/>
            <person name="Hildebrand F."/>
            <person name="Pallen M.J."/>
        </authorList>
    </citation>
    <scope>NUCLEOTIDE SEQUENCE</scope>
    <source>
        <strain evidence="1">811</strain>
    </source>
</reference>
<accession>A0A9D2AEI6</accession>
<dbReference type="Proteomes" id="UP000824204">
    <property type="component" value="Unassembled WGS sequence"/>
</dbReference>
<protein>
    <submittedName>
        <fullName evidence="1">Uncharacterized protein</fullName>
    </submittedName>
</protein>
<feature type="non-terminal residue" evidence="1">
    <location>
        <position position="1"/>
    </location>
</feature>
<gene>
    <name evidence="1" type="ORF">H9741_00215</name>
</gene>
<evidence type="ECO:0000313" key="2">
    <source>
        <dbReference type="Proteomes" id="UP000824204"/>
    </source>
</evidence>